<feature type="transmembrane region" description="Helical" evidence="1">
    <location>
        <begin position="88"/>
        <end position="110"/>
    </location>
</feature>
<accession>A0A0C9VFV5</accession>
<dbReference type="EMBL" id="KN837145">
    <property type="protein sequence ID" value="KIJ40312.1"/>
    <property type="molecule type" value="Genomic_DNA"/>
</dbReference>
<reference evidence="3 4" key="1">
    <citation type="submission" date="2014-06" db="EMBL/GenBank/DDBJ databases">
        <title>Evolutionary Origins and Diversification of the Mycorrhizal Mutualists.</title>
        <authorList>
            <consortium name="DOE Joint Genome Institute"/>
            <consortium name="Mycorrhizal Genomics Consortium"/>
            <person name="Kohler A."/>
            <person name="Kuo A."/>
            <person name="Nagy L.G."/>
            <person name="Floudas D."/>
            <person name="Copeland A."/>
            <person name="Barry K.W."/>
            <person name="Cichocki N."/>
            <person name="Veneault-Fourrey C."/>
            <person name="LaButti K."/>
            <person name="Lindquist E.A."/>
            <person name="Lipzen A."/>
            <person name="Lundell T."/>
            <person name="Morin E."/>
            <person name="Murat C."/>
            <person name="Riley R."/>
            <person name="Ohm R."/>
            <person name="Sun H."/>
            <person name="Tunlid A."/>
            <person name="Henrissat B."/>
            <person name="Grigoriev I.V."/>
            <person name="Hibbett D.S."/>
            <person name="Martin F."/>
        </authorList>
    </citation>
    <scope>NUCLEOTIDE SEQUENCE [LARGE SCALE GENOMIC DNA]</scope>
    <source>
        <strain evidence="3 4">SS14</strain>
    </source>
</reference>
<feature type="signal peptide" evidence="2">
    <location>
        <begin position="1"/>
        <end position="20"/>
    </location>
</feature>
<feature type="transmembrane region" description="Helical" evidence="1">
    <location>
        <begin position="140"/>
        <end position="159"/>
    </location>
</feature>
<name>A0A0C9VFV5_SPHS4</name>
<keyword evidence="1" id="KW-0812">Transmembrane</keyword>
<keyword evidence="1" id="KW-0472">Membrane</keyword>
<feature type="chain" id="PRO_5002221626" description="DUF4149 domain-containing protein" evidence="2">
    <location>
        <begin position="21"/>
        <end position="168"/>
    </location>
</feature>
<proteinExistence type="predicted"/>
<evidence type="ECO:0008006" key="5">
    <source>
        <dbReference type="Google" id="ProtNLM"/>
    </source>
</evidence>
<organism evidence="3 4">
    <name type="scientific">Sphaerobolus stellatus (strain SS14)</name>
    <dbReference type="NCBI Taxonomy" id="990650"/>
    <lineage>
        <taxon>Eukaryota</taxon>
        <taxon>Fungi</taxon>
        <taxon>Dikarya</taxon>
        <taxon>Basidiomycota</taxon>
        <taxon>Agaricomycotina</taxon>
        <taxon>Agaricomycetes</taxon>
        <taxon>Phallomycetidae</taxon>
        <taxon>Geastrales</taxon>
        <taxon>Sphaerobolaceae</taxon>
        <taxon>Sphaerobolus</taxon>
    </lineage>
</organism>
<evidence type="ECO:0000313" key="4">
    <source>
        <dbReference type="Proteomes" id="UP000054279"/>
    </source>
</evidence>
<protein>
    <recommendedName>
        <fullName evidence="5">DUF4149 domain-containing protein</fullName>
    </recommendedName>
</protein>
<feature type="transmembrane region" description="Helical" evidence="1">
    <location>
        <begin position="52"/>
        <end position="76"/>
    </location>
</feature>
<dbReference type="HOGENOM" id="CLU_094327_0_0_1"/>
<sequence>MMSFVGLMSFLVFALTAAYAGLLLHPVAPTFEDSLSPSQAEAMIQAYQDKEITVYTALQSFYIIGTFALIPLAIFVKSRVNSDSILNAMSLSIVPLLILRAIATIVLIAISDHAQKNLNASIQPFNGPAFDFASIMVQEWLYFGAILIICYYFVHVARWNRPNGKLGF</sequence>
<dbReference type="AlphaFoldDB" id="A0A0C9VFV5"/>
<evidence type="ECO:0000313" key="3">
    <source>
        <dbReference type="EMBL" id="KIJ40312.1"/>
    </source>
</evidence>
<evidence type="ECO:0000256" key="1">
    <source>
        <dbReference type="SAM" id="Phobius"/>
    </source>
</evidence>
<evidence type="ECO:0000256" key="2">
    <source>
        <dbReference type="SAM" id="SignalP"/>
    </source>
</evidence>
<keyword evidence="1" id="KW-1133">Transmembrane helix</keyword>
<keyword evidence="2" id="KW-0732">Signal</keyword>
<gene>
    <name evidence="3" type="ORF">M422DRAFT_49234</name>
</gene>
<keyword evidence="4" id="KW-1185">Reference proteome</keyword>
<dbReference type="Proteomes" id="UP000054279">
    <property type="component" value="Unassembled WGS sequence"/>
</dbReference>